<name>A0AAU6W359_9VIRU</name>
<protein>
    <submittedName>
        <fullName evidence="2">Uncharacterized protein</fullName>
    </submittedName>
</protein>
<evidence type="ECO:0000256" key="1">
    <source>
        <dbReference type="SAM" id="MobiDB-lite"/>
    </source>
</evidence>
<organism evidence="2">
    <name type="scientific">Pseudomonas phage Touem01</name>
    <dbReference type="NCBI Taxonomy" id="3138548"/>
    <lineage>
        <taxon>Viruses</taxon>
    </lineage>
</organism>
<reference evidence="2" key="1">
    <citation type="journal article" date="2024" name="J. Gen. Virol.">
        <title>Novel phages of Pseudomonas syringae unveil numerous potential auxiliary metabolic genes.</title>
        <authorList>
            <person name="Feltin C."/>
            <person name="Garneau J.R."/>
            <person name="Morris C.E."/>
            <person name="Berard A."/>
            <person name="Torres-Barcelo C."/>
        </authorList>
    </citation>
    <scope>NUCLEOTIDE SEQUENCE</scope>
</reference>
<sequence length="103" mass="11290">MSGQKNIQIKQPGPSGFQAVFYSYLEDLERRAHAQNLTLTDMCREADVARATPDRWRKRLPKTIRNVCDLESVVVNAEAASRGDEGASSKDQEQACGAGYSGA</sequence>
<dbReference type="EMBL" id="PP179325">
    <property type="protein sequence ID" value="XAI70624.1"/>
    <property type="molecule type" value="Genomic_DNA"/>
</dbReference>
<accession>A0AAU6W359</accession>
<proteinExistence type="predicted"/>
<gene>
    <name evidence="2" type="ORF">Touem01_00095</name>
</gene>
<evidence type="ECO:0000313" key="2">
    <source>
        <dbReference type="EMBL" id="XAI70624.1"/>
    </source>
</evidence>
<feature type="region of interest" description="Disordered" evidence="1">
    <location>
        <begin position="79"/>
        <end position="103"/>
    </location>
</feature>
<feature type="compositionally biased region" description="Basic and acidic residues" evidence="1">
    <location>
        <begin position="81"/>
        <end position="93"/>
    </location>
</feature>